<dbReference type="AlphaFoldDB" id="A0A062UIR1"/>
<evidence type="ECO:0000259" key="7">
    <source>
        <dbReference type="Pfam" id="PF07669"/>
    </source>
</evidence>
<evidence type="ECO:0000256" key="1">
    <source>
        <dbReference type="ARBA" id="ARBA00006594"/>
    </source>
</evidence>
<dbReference type="Gene3D" id="3.40.50.150">
    <property type="entry name" value="Vaccinia Virus protein VP39"/>
    <property type="match status" value="1"/>
</dbReference>
<name>A0A062UIR1_9PROT</name>
<dbReference type="PRINTS" id="PR00507">
    <property type="entry name" value="N12N6MTFRASE"/>
</dbReference>
<dbReference type="GO" id="GO:0003677">
    <property type="term" value="F:DNA binding"/>
    <property type="evidence" value="ECO:0007669"/>
    <property type="project" value="InterPro"/>
</dbReference>
<comment type="similarity">
    <text evidence="1">Belongs to the N(4)/N(6)-methyltransferase family.</text>
</comment>
<evidence type="ECO:0000256" key="5">
    <source>
        <dbReference type="ARBA" id="ARBA00022691"/>
    </source>
</evidence>
<dbReference type="EMBL" id="AWFG01000044">
    <property type="protein sequence ID" value="KCZ56479.1"/>
    <property type="molecule type" value="Genomic_DNA"/>
</dbReference>
<keyword evidence="4" id="KW-0808">Transferase</keyword>
<dbReference type="InterPro" id="IPR050953">
    <property type="entry name" value="N4_N6_ade-DNA_methylase"/>
</dbReference>
<dbReference type="PROSITE" id="PS00092">
    <property type="entry name" value="N6_MTASE"/>
    <property type="match status" value="1"/>
</dbReference>
<evidence type="ECO:0000256" key="4">
    <source>
        <dbReference type="ARBA" id="ARBA00022679"/>
    </source>
</evidence>
<dbReference type="PATRIC" id="fig|1280947.3.peg.2763"/>
<keyword evidence="3" id="KW-0489">Methyltransferase</keyword>
<dbReference type="Pfam" id="PF07669">
    <property type="entry name" value="Eco57I"/>
    <property type="match status" value="1"/>
</dbReference>
<evidence type="ECO:0000256" key="2">
    <source>
        <dbReference type="ARBA" id="ARBA00011900"/>
    </source>
</evidence>
<dbReference type="InterPro" id="IPR002052">
    <property type="entry name" value="DNA_methylase_N6_adenine_CS"/>
</dbReference>
<reference evidence="8 9" key="1">
    <citation type="journal article" date="2014" name="Antonie Van Leeuwenhoek">
        <title>Hyphomonas beringensis sp. nov. and Hyphomonas chukchiensis sp. nov., isolated from surface seawater of the Bering Sea and Chukchi Sea.</title>
        <authorList>
            <person name="Li C."/>
            <person name="Lai Q."/>
            <person name="Li G."/>
            <person name="Dong C."/>
            <person name="Wang J."/>
            <person name="Liao Y."/>
            <person name="Shao Z."/>
        </authorList>
    </citation>
    <scope>NUCLEOTIDE SEQUENCE [LARGE SCALE GENOMIC DNA]</scope>
    <source>
        <strain evidence="8 9">BH-BN04-4</strain>
    </source>
</reference>
<feature type="domain" description="Type II methyltransferase M.TaqI-like" evidence="7">
    <location>
        <begin position="192"/>
        <end position="353"/>
    </location>
</feature>
<comment type="caution">
    <text evidence="8">The sequence shown here is derived from an EMBL/GenBank/DDBJ whole genome shotgun (WGS) entry which is preliminary data.</text>
</comment>
<dbReference type="GO" id="GO:0009007">
    <property type="term" value="F:site-specific DNA-methyltransferase (adenine-specific) activity"/>
    <property type="evidence" value="ECO:0007669"/>
    <property type="project" value="UniProtKB-EC"/>
</dbReference>
<dbReference type="GO" id="GO:0009307">
    <property type="term" value="P:DNA restriction-modification system"/>
    <property type="evidence" value="ECO:0007669"/>
    <property type="project" value="UniProtKB-KW"/>
</dbReference>
<dbReference type="InterPro" id="IPR029063">
    <property type="entry name" value="SAM-dependent_MTases_sf"/>
</dbReference>
<gene>
    <name evidence="8" type="ORF">HY30_18500</name>
</gene>
<keyword evidence="5" id="KW-0949">S-adenosyl-L-methionine</keyword>
<dbReference type="STRING" id="1280947.HY30_18500"/>
<dbReference type="PANTHER" id="PTHR33841:SF5">
    <property type="entry name" value="DNA METHYLASE (MODIFICATION METHYLASE) (METHYLTRANSFERASE)-RELATED"/>
    <property type="match status" value="1"/>
</dbReference>
<dbReference type="eggNOG" id="COG1002">
    <property type="taxonomic scope" value="Bacteria"/>
</dbReference>
<accession>A0A062UIR1</accession>
<organism evidence="8 9">
    <name type="scientific">Hyphomonas chukchiensis</name>
    <dbReference type="NCBI Taxonomy" id="1280947"/>
    <lineage>
        <taxon>Bacteria</taxon>
        <taxon>Pseudomonadati</taxon>
        <taxon>Pseudomonadota</taxon>
        <taxon>Alphaproteobacteria</taxon>
        <taxon>Hyphomonadales</taxon>
        <taxon>Hyphomonadaceae</taxon>
        <taxon>Hyphomonas</taxon>
    </lineage>
</organism>
<dbReference type="InterPro" id="IPR011639">
    <property type="entry name" value="MethylTrfase_TaqI-like_dom"/>
</dbReference>
<evidence type="ECO:0000313" key="9">
    <source>
        <dbReference type="Proteomes" id="UP000027190"/>
    </source>
</evidence>
<comment type="catalytic activity">
    <reaction evidence="6">
        <text>a 2'-deoxyadenosine in DNA + S-adenosyl-L-methionine = an N(6)-methyl-2'-deoxyadenosine in DNA + S-adenosyl-L-homocysteine + H(+)</text>
        <dbReference type="Rhea" id="RHEA:15197"/>
        <dbReference type="Rhea" id="RHEA-COMP:12418"/>
        <dbReference type="Rhea" id="RHEA-COMP:12419"/>
        <dbReference type="ChEBI" id="CHEBI:15378"/>
        <dbReference type="ChEBI" id="CHEBI:57856"/>
        <dbReference type="ChEBI" id="CHEBI:59789"/>
        <dbReference type="ChEBI" id="CHEBI:90615"/>
        <dbReference type="ChEBI" id="CHEBI:90616"/>
        <dbReference type="EC" id="2.1.1.72"/>
    </reaction>
</comment>
<keyword evidence="9" id="KW-1185">Reference proteome</keyword>
<evidence type="ECO:0000256" key="3">
    <source>
        <dbReference type="ARBA" id="ARBA00022603"/>
    </source>
</evidence>
<evidence type="ECO:0000313" key="8">
    <source>
        <dbReference type="EMBL" id="KCZ56479.1"/>
    </source>
</evidence>
<dbReference type="GO" id="GO:0008170">
    <property type="term" value="F:N-methyltransferase activity"/>
    <property type="evidence" value="ECO:0007669"/>
    <property type="project" value="InterPro"/>
</dbReference>
<evidence type="ECO:0000256" key="6">
    <source>
        <dbReference type="ARBA" id="ARBA00047942"/>
    </source>
</evidence>
<proteinExistence type="inferred from homology"/>
<dbReference type="EC" id="2.1.1.72" evidence="2"/>
<dbReference type="PANTHER" id="PTHR33841">
    <property type="entry name" value="DNA METHYLTRANSFERASE YEEA-RELATED"/>
    <property type="match status" value="1"/>
</dbReference>
<dbReference type="GO" id="GO:0032259">
    <property type="term" value="P:methylation"/>
    <property type="evidence" value="ECO:0007669"/>
    <property type="project" value="UniProtKB-KW"/>
</dbReference>
<dbReference type="Proteomes" id="UP000027190">
    <property type="component" value="Unassembled WGS sequence"/>
</dbReference>
<dbReference type="SUPFAM" id="SSF53335">
    <property type="entry name" value="S-adenosyl-L-methionine-dependent methyltransferases"/>
    <property type="match status" value="1"/>
</dbReference>
<sequence>MGQVLFVSYLEHRGIVSDVYRSHHKVGRLHQLVTERDIGGVRRLIDRLKEDFNGDFLSDDRHDPWQSLNAFGFEALERFLNRTDMSTGQGDFWNYDFSLIPVELLSGLYESFLSEDVQSSTGAYYTPRHLAMLAVDQAFSASADPLQETVFDGACGSGILLTTAFRRMIALTEAREGSPLSFKQRRQLLARHIFGADINEMACRVTAFSLYLSLLEGLDPSDIREAQSKERVKLPTLKGVNLLFGATGDFFSPDHGFNGRTFSLVLSNPPWIEPRGSDVTSADIWAQQMKAPVGHRQVAAAFSIRALEFLSDGGRLCLILPINLFLGPSKQSFVKHLFETARPIRLINFGDFQNLLFPSAEHTCHVLLAEKRNSRPVVIAVEERFDYCVPKADMSLAYGRLTLSSNDRHSVATRAVIDQQDILTVFMWGDAFDQSLLHRLGVFGELGDYWSGPKKTRRWQARKGIHIIDRQREPVSAEPLRGMPHVATTALGAGVPVLHPDLLQPWPEEIDQVSHISDEVLEVFKGPRILYTDGFSKEDLSVRAAYTESTASFTASVGVISGPHDDARLLRFVAAYLRSTLARYVLMFRSWTMLCERNAVRLVDIGGFPFHEPENADKPEVARRAFDRTVELMLKLEGLPDLEQRRAYEDMESEIDEHLFDYFAIDAFERAIISETVALLLPSIRPRSFGNLDTPAQTRAGLSDVRSYVRALATALDVWIARTNGNGRFDVSALSSSAHAAGGMGAIRIYYKQNNSLRSKANARSDSDALMALLNQARADGFGRVSAGFGLGLAPDAFVWTDDALIIARPLTRRNFSLRQAFRDAETIVEQVQFNNAAAKVA</sequence>
<protein>
    <recommendedName>
        <fullName evidence="2">site-specific DNA-methyltransferase (adenine-specific)</fullName>
        <ecNumber evidence="2">2.1.1.72</ecNumber>
    </recommendedName>
</protein>